<evidence type="ECO:0000313" key="1">
    <source>
        <dbReference type="EMBL" id="CRG85973.1"/>
    </source>
</evidence>
<gene>
    <name evidence="1" type="ORF">PISL3812_02976</name>
</gene>
<dbReference type="EMBL" id="CVMT01000002">
    <property type="protein sequence ID" value="CRG85973.1"/>
    <property type="molecule type" value="Genomic_DNA"/>
</dbReference>
<keyword evidence="2" id="KW-1185">Reference proteome</keyword>
<dbReference type="AlphaFoldDB" id="A0A0U1LRD6"/>
<reference evidence="1 2" key="1">
    <citation type="submission" date="2015-04" db="EMBL/GenBank/DDBJ databases">
        <authorList>
            <person name="Syromyatnikov M.Y."/>
            <person name="Popov V.N."/>
        </authorList>
    </citation>
    <scope>NUCLEOTIDE SEQUENCE [LARGE SCALE GENOMIC DNA]</scope>
    <source>
        <strain evidence="1">WF-38-12</strain>
    </source>
</reference>
<sequence length="200" mass="21861">MTDKTIHKNFKPVGSNTSGEDIAVTLGAARSVLESADGPRKVTDALRSLSTYPGNTVRGRNAIQGLVVAGPAVWANADKVDGTLHPVWRNALLHIAIAPGWPDDIPIAGSARNTAELDRGGSSNSQAARLRSERRCNHPHLYSIKQKWDPQNLSIVRTGFGSEDWDAEGLCRKQNLPLSPLHKEEILCFWIRLGDRSIQL</sequence>
<name>A0A0U1LRD6_TALIS</name>
<dbReference type="Proteomes" id="UP000054383">
    <property type="component" value="Unassembled WGS sequence"/>
</dbReference>
<organism evidence="1 2">
    <name type="scientific">Talaromyces islandicus</name>
    <name type="common">Penicillium islandicum</name>
    <dbReference type="NCBI Taxonomy" id="28573"/>
    <lineage>
        <taxon>Eukaryota</taxon>
        <taxon>Fungi</taxon>
        <taxon>Dikarya</taxon>
        <taxon>Ascomycota</taxon>
        <taxon>Pezizomycotina</taxon>
        <taxon>Eurotiomycetes</taxon>
        <taxon>Eurotiomycetidae</taxon>
        <taxon>Eurotiales</taxon>
        <taxon>Trichocomaceae</taxon>
        <taxon>Talaromyces</taxon>
        <taxon>Talaromyces sect. Islandici</taxon>
    </lineage>
</organism>
<dbReference type="OrthoDB" id="9983560at2759"/>
<evidence type="ECO:0000313" key="2">
    <source>
        <dbReference type="Proteomes" id="UP000054383"/>
    </source>
</evidence>
<proteinExistence type="predicted"/>
<dbReference type="STRING" id="28573.A0A0U1LRD6"/>
<accession>A0A0U1LRD6</accession>
<protein>
    <submittedName>
        <fullName evidence="1">Uncharacterized protein</fullName>
    </submittedName>
</protein>